<feature type="domain" description="Ketoreductase" evidence="18">
    <location>
        <begin position="72"/>
        <end position="257"/>
    </location>
</feature>
<feature type="binding site" evidence="15">
    <location>
        <position position="254"/>
    </location>
    <ligand>
        <name>NADP(+)</name>
        <dbReference type="ChEBI" id="CHEBI:58349"/>
    </ligand>
</feature>
<dbReference type="NCBIfam" id="TIGR01830">
    <property type="entry name" value="3oxo_ACP_reduc"/>
    <property type="match status" value="1"/>
</dbReference>
<keyword evidence="11 17" id="KW-0443">Lipid metabolism</keyword>
<name>A0A9Q0FBU4_9ROSI</name>
<dbReference type="FunFam" id="3.40.50.720:FF:000194">
    <property type="entry name" value="3-oxoacyl-[acyl-carrier-protein] reductase, chloroplastic"/>
    <property type="match status" value="1"/>
</dbReference>
<evidence type="ECO:0000313" key="20">
    <source>
        <dbReference type="Proteomes" id="UP001141552"/>
    </source>
</evidence>
<dbReference type="GO" id="GO:0004316">
    <property type="term" value="F:3-oxoacyl-[acyl-carrier-protein] reductase (NADPH) activity"/>
    <property type="evidence" value="ECO:0007669"/>
    <property type="project" value="UniProtKB-UniRule"/>
</dbReference>
<evidence type="ECO:0000256" key="11">
    <source>
        <dbReference type="ARBA" id="ARBA00023098"/>
    </source>
</evidence>
<comment type="caution">
    <text evidence="19">The sequence shown here is derived from an EMBL/GenBank/DDBJ whole genome shotgun (WGS) entry which is preliminary data.</text>
</comment>
<gene>
    <name evidence="19" type="primary">CLKR27_2</name>
    <name evidence="19" type="ORF">Tsubulata_044071</name>
</gene>
<comment type="subcellular location">
    <subcellularLocation>
        <location evidence="17">Plastid</location>
        <location evidence="17">Chloroplast</location>
    </subcellularLocation>
    <subcellularLocation>
        <location evidence="17">Plastid</location>
    </subcellularLocation>
    <text evidence="17">And non-photosynthetic plastids.</text>
</comment>
<feature type="binding site" evidence="15">
    <location>
        <position position="156"/>
    </location>
    <ligand>
        <name>NADP(+)</name>
        <dbReference type="ChEBI" id="CHEBI:58349"/>
    </ligand>
</feature>
<dbReference type="GO" id="GO:0009507">
    <property type="term" value="C:chloroplast"/>
    <property type="evidence" value="ECO:0007669"/>
    <property type="project" value="UniProtKB-SubCell"/>
</dbReference>
<dbReference type="Pfam" id="PF00106">
    <property type="entry name" value="adh_short"/>
    <property type="match status" value="1"/>
</dbReference>
<evidence type="ECO:0000256" key="15">
    <source>
        <dbReference type="PIRSR" id="PIRSR611284-2"/>
    </source>
</evidence>
<keyword evidence="5 17" id="KW-0444">Lipid biosynthesis</keyword>
<dbReference type="PANTHER" id="PTHR42879">
    <property type="entry name" value="3-OXOACYL-(ACYL-CARRIER-PROTEIN) REDUCTASE"/>
    <property type="match status" value="1"/>
</dbReference>
<comment type="pathway">
    <text evidence="1 17">Lipid metabolism; fatty acid biosynthesis.</text>
</comment>
<dbReference type="InterPro" id="IPR057326">
    <property type="entry name" value="KR_dom"/>
</dbReference>
<dbReference type="Proteomes" id="UP001141552">
    <property type="component" value="Unassembled WGS sequence"/>
</dbReference>
<evidence type="ECO:0000256" key="14">
    <source>
        <dbReference type="PIRSR" id="PIRSR611284-1"/>
    </source>
</evidence>
<evidence type="ECO:0000256" key="13">
    <source>
        <dbReference type="ARBA" id="ARBA00048508"/>
    </source>
</evidence>
<keyword evidence="7" id="KW-0934">Plastid</keyword>
<dbReference type="InterPro" id="IPR036291">
    <property type="entry name" value="NAD(P)-bd_dom_sf"/>
</dbReference>
<dbReference type="InterPro" id="IPR020904">
    <property type="entry name" value="Sc_DH/Rdtase_CS"/>
</dbReference>
<dbReference type="PRINTS" id="PR00081">
    <property type="entry name" value="GDHRDH"/>
</dbReference>
<reference evidence="19" key="1">
    <citation type="submission" date="2022-02" db="EMBL/GenBank/DDBJ databases">
        <authorList>
            <person name="Henning P.M."/>
            <person name="McCubbin A.G."/>
            <person name="Shore J.S."/>
        </authorList>
    </citation>
    <scope>NUCLEOTIDE SEQUENCE</scope>
    <source>
        <strain evidence="19">F60SS</strain>
        <tissue evidence="19">Leaves</tissue>
    </source>
</reference>
<dbReference type="CDD" id="cd05333">
    <property type="entry name" value="BKR_SDR_c"/>
    <property type="match status" value="1"/>
</dbReference>
<comment type="catalytic activity">
    <reaction evidence="13 17">
        <text>a (3R)-hydroxyacyl-[ACP] + NADP(+) = a 3-oxoacyl-[ACP] + NADPH + H(+)</text>
        <dbReference type="Rhea" id="RHEA:17397"/>
        <dbReference type="Rhea" id="RHEA-COMP:9916"/>
        <dbReference type="Rhea" id="RHEA-COMP:9945"/>
        <dbReference type="ChEBI" id="CHEBI:15378"/>
        <dbReference type="ChEBI" id="CHEBI:57783"/>
        <dbReference type="ChEBI" id="CHEBI:58349"/>
        <dbReference type="ChEBI" id="CHEBI:78776"/>
        <dbReference type="ChEBI" id="CHEBI:78827"/>
        <dbReference type="EC" id="1.1.1.100"/>
    </reaction>
</comment>
<feature type="binding site" evidence="15">
    <location>
        <begin position="78"/>
        <end position="81"/>
    </location>
    <ligand>
        <name>NADP(+)</name>
        <dbReference type="ChEBI" id="CHEBI:58349"/>
    </ligand>
</feature>
<evidence type="ECO:0000259" key="18">
    <source>
        <dbReference type="SMART" id="SM00822"/>
    </source>
</evidence>
<keyword evidence="20" id="KW-1185">Reference proteome</keyword>
<feature type="active site" description="Proton acceptor" evidence="14">
    <location>
        <position position="221"/>
    </location>
</feature>
<evidence type="ECO:0000256" key="5">
    <source>
        <dbReference type="ARBA" id="ARBA00022516"/>
    </source>
</evidence>
<evidence type="ECO:0000256" key="3">
    <source>
        <dbReference type="ARBA" id="ARBA00011881"/>
    </source>
</evidence>
<accession>A0A9Q0FBU4</accession>
<dbReference type="NCBIfam" id="NF009466">
    <property type="entry name" value="PRK12826.1-2"/>
    <property type="match status" value="1"/>
</dbReference>
<dbReference type="EC" id="1.1.1.100" evidence="4 17"/>
<dbReference type="GO" id="GO:0051287">
    <property type="term" value="F:NAD binding"/>
    <property type="evidence" value="ECO:0007669"/>
    <property type="project" value="UniProtKB-UniRule"/>
</dbReference>
<evidence type="ECO:0000256" key="9">
    <source>
        <dbReference type="ARBA" id="ARBA00022857"/>
    </source>
</evidence>
<evidence type="ECO:0000256" key="1">
    <source>
        <dbReference type="ARBA" id="ARBA00005194"/>
    </source>
</evidence>
<dbReference type="GO" id="GO:0006633">
    <property type="term" value="P:fatty acid biosynthetic process"/>
    <property type="evidence" value="ECO:0007669"/>
    <property type="project" value="UniProtKB-KW"/>
</dbReference>
<keyword evidence="10 17" id="KW-0560">Oxidoreductase</keyword>
<dbReference type="AlphaFoldDB" id="A0A9Q0FBU4"/>
<organism evidence="19 20">
    <name type="scientific">Turnera subulata</name>
    <dbReference type="NCBI Taxonomy" id="218843"/>
    <lineage>
        <taxon>Eukaryota</taxon>
        <taxon>Viridiplantae</taxon>
        <taxon>Streptophyta</taxon>
        <taxon>Embryophyta</taxon>
        <taxon>Tracheophyta</taxon>
        <taxon>Spermatophyta</taxon>
        <taxon>Magnoliopsida</taxon>
        <taxon>eudicotyledons</taxon>
        <taxon>Gunneridae</taxon>
        <taxon>Pentapetalae</taxon>
        <taxon>rosids</taxon>
        <taxon>fabids</taxon>
        <taxon>Malpighiales</taxon>
        <taxon>Passifloraceae</taxon>
        <taxon>Turnera</taxon>
    </lineage>
</organism>
<dbReference type="SMART" id="SM00822">
    <property type="entry name" value="PKS_KR"/>
    <property type="match status" value="1"/>
</dbReference>
<evidence type="ECO:0000256" key="7">
    <source>
        <dbReference type="ARBA" id="ARBA00022640"/>
    </source>
</evidence>
<evidence type="ECO:0000256" key="17">
    <source>
        <dbReference type="RuleBase" id="RU366074"/>
    </source>
</evidence>
<dbReference type="PANTHER" id="PTHR42879:SF2">
    <property type="entry name" value="3-OXOACYL-[ACYL-CARRIER-PROTEIN] REDUCTASE FABG"/>
    <property type="match status" value="1"/>
</dbReference>
<proteinExistence type="inferred from homology"/>
<evidence type="ECO:0000256" key="16">
    <source>
        <dbReference type="RuleBase" id="RU000363"/>
    </source>
</evidence>
<dbReference type="PROSITE" id="PS00061">
    <property type="entry name" value="ADH_SHORT"/>
    <property type="match status" value="1"/>
</dbReference>
<evidence type="ECO:0000256" key="4">
    <source>
        <dbReference type="ARBA" id="ARBA00012948"/>
    </source>
</evidence>
<dbReference type="InterPro" id="IPR011284">
    <property type="entry name" value="3oxo_ACP_reduc"/>
</dbReference>
<dbReference type="OrthoDB" id="1393670at2759"/>
<dbReference type="Gene3D" id="3.40.50.720">
    <property type="entry name" value="NAD(P)-binding Rossmann-like Domain"/>
    <property type="match status" value="1"/>
</dbReference>
<evidence type="ECO:0000313" key="19">
    <source>
        <dbReference type="EMBL" id="KAJ4828649.1"/>
    </source>
</evidence>
<evidence type="ECO:0000256" key="10">
    <source>
        <dbReference type="ARBA" id="ARBA00023002"/>
    </source>
</evidence>
<evidence type="ECO:0000256" key="8">
    <source>
        <dbReference type="ARBA" id="ARBA00022832"/>
    </source>
</evidence>
<comment type="similarity">
    <text evidence="2 16">Belongs to the short-chain dehydrogenases/reductases (SDR) family.</text>
</comment>
<dbReference type="NCBIfam" id="NF005559">
    <property type="entry name" value="PRK07231.1"/>
    <property type="match status" value="1"/>
</dbReference>
<keyword evidence="6" id="KW-0150">Chloroplast</keyword>
<sequence length="314" mass="32489">MATARIGGAPGRLYAISREISNLCRFAPNIPAFVSGSRFISTNGGGSQAQVAAVGQSTDGGGGGKGGEVARPVVVVTGASRGIGRAIALTLGKAGCKVLVNYARSSNEAEQVSKEIEACGGQSLAFRADVSKGEDAESMIKTAFDAWGAVDVLINNAGITRDGLLMGMKRSQWDEVVDLNLTGVFLCTQAAAKIMVKQRKGRIINITSVAGLVGNAGQANYSAAKAGVIGFTKSIAKEYASRNINVNAVAPGFIATELTAKLGEEIHKKFLEKIPLGRYGQPDEVAGLVEFLAVHPAATYITGQVFTIDGGLVI</sequence>
<evidence type="ECO:0000256" key="12">
    <source>
        <dbReference type="ARBA" id="ARBA00023160"/>
    </source>
</evidence>
<protein>
    <recommendedName>
        <fullName evidence="4 17">3-oxoacyl-[acyl-carrier-protein] reductase</fullName>
        <ecNumber evidence="4 17">1.1.1.100</ecNumber>
    </recommendedName>
</protein>
<evidence type="ECO:0000256" key="2">
    <source>
        <dbReference type="ARBA" id="ARBA00006484"/>
    </source>
</evidence>
<comment type="subunit">
    <text evidence="3 17">Homotetramer.</text>
</comment>
<feature type="binding site" evidence="15">
    <location>
        <begin position="221"/>
        <end position="225"/>
    </location>
    <ligand>
        <name>NADP(+)</name>
        <dbReference type="ChEBI" id="CHEBI:58349"/>
    </ligand>
</feature>
<evidence type="ECO:0000256" key="6">
    <source>
        <dbReference type="ARBA" id="ARBA00022528"/>
    </source>
</evidence>
<dbReference type="SUPFAM" id="SSF51735">
    <property type="entry name" value="NAD(P)-binding Rossmann-fold domains"/>
    <property type="match status" value="1"/>
</dbReference>
<keyword evidence="8 17" id="KW-0276">Fatty acid metabolism</keyword>
<dbReference type="EMBL" id="JAKUCV010006117">
    <property type="protein sequence ID" value="KAJ4828649.1"/>
    <property type="molecule type" value="Genomic_DNA"/>
</dbReference>
<dbReference type="InterPro" id="IPR050259">
    <property type="entry name" value="SDR"/>
</dbReference>
<keyword evidence="9 15" id="KW-0521">NADP</keyword>
<dbReference type="InterPro" id="IPR002347">
    <property type="entry name" value="SDR_fam"/>
</dbReference>
<dbReference type="PRINTS" id="PR00080">
    <property type="entry name" value="SDRFAMILY"/>
</dbReference>
<keyword evidence="12 17" id="KW-0275">Fatty acid biosynthesis</keyword>
<reference evidence="19" key="2">
    <citation type="journal article" date="2023" name="Plants (Basel)">
        <title>Annotation of the Turnera subulata (Passifloraceae) Draft Genome Reveals the S-Locus Evolved after the Divergence of Turneroideae from Passifloroideae in a Stepwise Manner.</title>
        <authorList>
            <person name="Henning P.M."/>
            <person name="Roalson E.H."/>
            <person name="Mir W."/>
            <person name="McCubbin A.G."/>
            <person name="Shore J.S."/>
        </authorList>
    </citation>
    <scope>NUCLEOTIDE SEQUENCE</scope>
    <source>
        <strain evidence="19">F60SS</strain>
    </source>
</reference>